<feature type="transmembrane region" description="Helical" evidence="1">
    <location>
        <begin position="380"/>
        <end position="406"/>
    </location>
</feature>
<dbReference type="EMBL" id="KN825485">
    <property type="protein sequence ID" value="KIK90686.1"/>
    <property type="molecule type" value="Genomic_DNA"/>
</dbReference>
<reference evidence="2 3" key="1">
    <citation type="submission" date="2014-04" db="EMBL/GenBank/DDBJ databases">
        <authorList>
            <consortium name="DOE Joint Genome Institute"/>
            <person name="Kuo A."/>
            <person name="Kohler A."/>
            <person name="Jargeat P."/>
            <person name="Nagy L.G."/>
            <person name="Floudas D."/>
            <person name="Copeland A."/>
            <person name="Barry K.W."/>
            <person name="Cichocki N."/>
            <person name="Veneault-Fourrey C."/>
            <person name="LaButti K."/>
            <person name="Lindquist E.A."/>
            <person name="Lipzen A."/>
            <person name="Lundell T."/>
            <person name="Morin E."/>
            <person name="Murat C."/>
            <person name="Sun H."/>
            <person name="Tunlid A."/>
            <person name="Henrissat B."/>
            <person name="Grigoriev I.V."/>
            <person name="Hibbett D.S."/>
            <person name="Martin F."/>
            <person name="Nordberg H.P."/>
            <person name="Cantor M.N."/>
            <person name="Hua S.X."/>
        </authorList>
    </citation>
    <scope>NUCLEOTIDE SEQUENCE [LARGE SCALE GENOMIC DNA]</scope>
    <source>
        <strain evidence="2 3">Ve08.2h10</strain>
    </source>
</reference>
<organism evidence="2 3">
    <name type="scientific">Paxillus rubicundulus Ve08.2h10</name>
    <dbReference type="NCBI Taxonomy" id="930991"/>
    <lineage>
        <taxon>Eukaryota</taxon>
        <taxon>Fungi</taxon>
        <taxon>Dikarya</taxon>
        <taxon>Basidiomycota</taxon>
        <taxon>Agaricomycotina</taxon>
        <taxon>Agaricomycetes</taxon>
        <taxon>Agaricomycetidae</taxon>
        <taxon>Boletales</taxon>
        <taxon>Paxilineae</taxon>
        <taxon>Paxillaceae</taxon>
        <taxon>Paxillus</taxon>
    </lineage>
</organism>
<protein>
    <submittedName>
        <fullName evidence="2">Uncharacterized protein</fullName>
    </submittedName>
</protein>
<dbReference type="OrthoDB" id="3245306at2759"/>
<evidence type="ECO:0000313" key="2">
    <source>
        <dbReference type="EMBL" id="KIK90686.1"/>
    </source>
</evidence>
<dbReference type="Proteomes" id="UP000054538">
    <property type="component" value="Unassembled WGS sequence"/>
</dbReference>
<dbReference type="AlphaFoldDB" id="A0A0D0DRX5"/>
<dbReference type="InParanoid" id="A0A0D0DRX5"/>
<evidence type="ECO:0000313" key="3">
    <source>
        <dbReference type="Proteomes" id="UP000054538"/>
    </source>
</evidence>
<evidence type="ECO:0000256" key="1">
    <source>
        <dbReference type="SAM" id="Phobius"/>
    </source>
</evidence>
<feature type="transmembrane region" description="Helical" evidence="1">
    <location>
        <begin position="508"/>
        <end position="530"/>
    </location>
</feature>
<keyword evidence="1" id="KW-1133">Transmembrane helix</keyword>
<dbReference type="STRING" id="930991.A0A0D0DRX5"/>
<name>A0A0D0DRX5_9AGAM</name>
<dbReference type="HOGENOM" id="CLU_034762_0_0_1"/>
<feature type="transmembrane region" description="Helical" evidence="1">
    <location>
        <begin position="412"/>
        <end position="436"/>
    </location>
</feature>
<keyword evidence="1" id="KW-0812">Transmembrane</keyword>
<keyword evidence="3" id="KW-1185">Reference proteome</keyword>
<feature type="transmembrane region" description="Helical" evidence="1">
    <location>
        <begin position="338"/>
        <end position="359"/>
    </location>
</feature>
<accession>A0A0D0DRX5</accession>
<proteinExistence type="predicted"/>
<keyword evidence="1" id="KW-0472">Membrane</keyword>
<feature type="transmembrane region" description="Helical" evidence="1">
    <location>
        <begin position="464"/>
        <end position="488"/>
    </location>
</feature>
<reference evidence="3" key="2">
    <citation type="submission" date="2015-01" db="EMBL/GenBank/DDBJ databases">
        <title>Evolutionary Origins and Diversification of the Mycorrhizal Mutualists.</title>
        <authorList>
            <consortium name="DOE Joint Genome Institute"/>
            <consortium name="Mycorrhizal Genomics Consortium"/>
            <person name="Kohler A."/>
            <person name="Kuo A."/>
            <person name="Nagy L.G."/>
            <person name="Floudas D."/>
            <person name="Copeland A."/>
            <person name="Barry K.W."/>
            <person name="Cichocki N."/>
            <person name="Veneault-Fourrey C."/>
            <person name="LaButti K."/>
            <person name="Lindquist E.A."/>
            <person name="Lipzen A."/>
            <person name="Lundell T."/>
            <person name="Morin E."/>
            <person name="Murat C."/>
            <person name="Riley R."/>
            <person name="Ohm R."/>
            <person name="Sun H."/>
            <person name="Tunlid A."/>
            <person name="Henrissat B."/>
            <person name="Grigoriev I.V."/>
            <person name="Hibbett D.S."/>
            <person name="Martin F."/>
        </authorList>
    </citation>
    <scope>NUCLEOTIDE SEQUENCE [LARGE SCALE GENOMIC DNA]</scope>
    <source>
        <strain evidence="3">Ve08.2h10</strain>
    </source>
</reference>
<gene>
    <name evidence="2" type="ORF">PAXRUDRAFT_668555</name>
</gene>
<sequence length="533" mass="59331">MLPAAEPQAMPLPAMYEVMATRAVRQNSSNYFNQGGSVSGRYYPPPANETRPLISRPSTPPINTNYPLHTAASRIAQSYRSESPPVNQPVPQWAELARFDVHGSAQNYSYGSVTRPLVARGWVEFSLPHGLRYYENRDSRAITDIDLRNLAKLDEVSITIETAEVVPEGCELWIRGTHGGKKGWRKQKAMSDPVIFWVDHRSRRVLNEVPSEEYVPSGDDDRLDDEYRYWSFVEIHPAHISRDVAEAARQEATDALHWSYTDRLLTHPQPIPPPFSQEECQELIKLLNESSHPMTPAYTRIVARVLLRVAHWRQAHFRPYKPLPRDVSYLQQPRNTPIMRTIVEILIGILCLGIPFMFVDRARYNGHFDVEGSHVPESTTPLFVIGACACLVSAIILSASVTLMSLPGLDSIARIGGLVAITCSVLSMVTSFVSIFRYKAEMARGVGHSAGEGFMMLSRRSIMLSLPLVFLAYSVAGFITGVVIYSFRSATINLASAGSPIAAKFDEYTRFMVIGILGALAGVLIASALVSRR</sequence>